<dbReference type="Pfam" id="PF00486">
    <property type="entry name" value="Trans_reg_C"/>
    <property type="match status" value="1"/>
</dbReference>
<dbReference type="RefSeq" id="WP_079424500.1">
    <property type="nucleotide sequence ID" value="NZ_MZGV01000022.1"/>
</dbReference>
<dbReference type="Proteomes" id="UP000190080">
    <property type="component" value="Unassembled WGS sequence"/>
</dbReference>
<dbReference type="AlphaFoldDB" id="A0A1V4INS1"/>
<feature type="modified residue" description="4-aspartylphosphate" evidence="8">
    <location>
        <position position="52"/>
    </location>
</feature>
<dbReference type="PROSITE" id="PS51755">
    <property type="entry name" value="OMPR_PHOB"/>
    <property type="match status" value="1"/>
</dbReference>
<dbReference type="CDD" id="cd00383">
    <property type="entry name" value="trans_reg_C"/>
    <property type="match status" value="1"/>
</dbReference>
<dbReference type="OrthoDB" id="9803564at2"/>
<evidence type="ECO:0000256" key="7">
    <source>
        <dbReference type="ARBA" id="ARBA00024867"/>
    </source>
</evidence>
<dbReference type="EMBL" id="MZGV01000022">
    <property type="protein sequence ID" value="OPJ61440.1"/>
    <property type="molecule type" value="Genomic_DNA"/>
</dbReference>
<dbReference type="PANTHER" id="PTHR48111">
    <property type="entry name" value="REGULATOR OF RPOS"/>
    <property type="match status" value="1"/>
</dbReference>
<evidence type="ECO:0000256" key="3">
    <source>
        <dbReference type="ARBA" id="ARBA00023012"/>
    </source>
</evidence>
<proteinExistence type="predicted"/>
<dbReference type="PANTHER" id="PTHR48111:SF73">
    <property type="entry name" value="ALKALINE PHOSPHATASE SYNTHESIS TRANSCRIPTIONAL REGULATORY PROTEIN PHOP"/>
    <property type="match status" value="1"/>
</dbReference>
<evidence type="ECO:0000256" key="9">
    <source>
        <dbReference type="PROSITE-ProRule" id="PRU01091"/>
    </source>
</evidence>
<feature type="domain" description="OmpR/PhoB-type" evidence="11">
    <location>
        <begin position="122"/>
        <end position="222"/>
    </location>
</feature>
<dbReference type="InterPro" id="IPR036388">
    <property type="entry name" value="WH-like_DNA-bd_sf"/>
</dbReference>
<dbReference type="GO" id="GO:0006355">
    <property type="term" value="P:regulation of DNA-templated transcription"/>
    <property type="evidence" value="ECO:0007669"/>
    <property type="project" value="InterPro"/>
</dbReference>
<name>A0A1V4INS1_9CLOT</name>
<dbReference type="Pfam" id="PF00072">
    <property type="entry name" value="Response_reg"/>
    <property type="match status" value="1"/>
</dbReference>
<dbReference type="GO" id="GO:0032993">
    <property type="term" value="C:protein-DNA complex"/>
    <property type="evidence" value="ECO:0007669"/>
    <property type="project" value="TreeGrafter"/>
</dbReference>
<dbReference type="GO" id="GO:0000156">
    <property type="term" value="F:phosphorelay response regulator activity"/>
    <property type="evidence" value="ECO:0007669"/>
    <property type="project" value="TreeGrafter"/>
</dbReference>
<dbReference type="SMART" id="SM00862">
    <property type="entry name" value="Trans_reg_C"/>
    <property type="match status" value="1"/>
</dbReference>
<evidence type="ECO:0000313" key="12">
    <source>
        <dbReference type="EMBL" id="OPJ61440.1"/>
    </source>
</evidence>
<dbReference type="Gene3D" id="6.10.250.690">
    <property type="match status" value="1"/>
</dbReference>
<evidence type="ECO:0000256" key="8">
    <source>
        <dbReference type="PROSITE-ProRule" id="PRU00169"/>
    </source>
</evidence>
<feature type="domain" description="Response regulatory" evidence="10">
    <location>
        <begin position="3"/>
        <end position="116"/>
    </location>
</feature>
<organism evidence="12 13">
    <name type="scientific">Clostridium oryzae</name>
    <dbReference type="NCBI Taxonomy" id="1450648"/>
    <lineage>
        <taxon>Bacteria</taxon>
        <taxon>Bacillati</taxon>
        <taxon>Bacillota</taxon>
        <taxon>Clostridia</taxon>
        <taxon>Eubacteriales</taxon>
        <taxon>Clostridiaceae</taxon>
        <taxon>Clostridium</taxon>
    </lineage>
</organism>
<feature type="DNA-binding region" description="OmpR/PhoB-type" evidence="9">
    <location>
        <begin position="122"/>
        <end position="222"/>
    </location>
</feature>
<dbReference type="CDD" id="cd17574">
    <property type="entry name" value="REC_OmpR"/>
    <property type="match status" value="1"/>
</dbReference>
<keyword evidence="3" id="KW-0902">Two-component regulatory system</keyword>
<evidence type="ECO:0000256" key="1">
    <source>
        <dbReference type="ARBA" id="ARBA00018672"/>
    </source>
</evidence>
<keyword evidence="6" id="KW-0804">Transcription</keyword>
<evidence type="ECO:0000256" key="6">
    <source>
        <dbReference type="ARBA" id="ARBA00023163"/>
    </source>
</evidence>
<keyword evidence="5 9" id="KW-0238">DNA-binding</keyword>
<dbReference type="InterPro" id="IPR001789">
    <property type="entry name" value="Sig_transdc_resp-reg_receiver"/>
</dbReference>
<dbReference type="GO" id="GO:0005829">
    <property type="term" value="C:cytosol"/>
    <property type="evidence" value="ECO:0007669"/>
    <property type="project" value="TreeGrafter"/>
</dbReference>
<dbReference type="SMART" id="SM00448">
    <property type="entry name" value="REC"/>
    <property type="match status" value="1"/>
</dbReference>
<dbReference type="SUPFAM" id="SSF52172">
    <property type="entry name" value="CheY-like"/>
    <property type="match status" value="1"/>
</dbReference>
<keyword evidence="2 8" id="KW-0597">Phosphoprotein</keyword>
<gene>
    <name evidence="12" type="primary">arlR_4</name>
    <name evidence="12" type="ORF">CLORY_23060</name>
</gene>
<dbReference type="InterPro" id="IPR011006">
    <property type="entry name" value="CheY-like_superfamily"/>
</dbReference>
<keyword evidence="4" id="KW-0805">Transcription regulation</keyword>
<dbReference type="GO" id="GO:0000976">
    <property type="term" value="F:transcription cis-regulatory region binding"/>
    <property type="evidence" value="ECO:0007669"/>
    <property type="project" value="TreeGrafter"/>
</dbReference>
<dbReference type="InterPro" id="IPR001867">
    <property type="entry name" value="OmpR/PhoB-type_DNA-bd"/>
</dbReference>
<keyword evidence="13" id="KW-1185">Reference proteome</keyword>
<comment type="caution">
    <text evidence="12">The sequence shown here is derived from an EMBL/GenBank/DDBJ whole genome shotgun (WGS) entry which is preliminary data.</text>
</comment>
<evidence type="ECO:0000256" key="2">
    <source>
        <dbReference type="ARBA" id="ARBA00022553"/>
    </source>
</evidence>
<dbReference type="FunFam" id="1.10.10.10:FF:000018">
    <property type="entry name" value="DNA-binding response regulator ResD"/>
    <property type="match status" value="1"/>
</dbReference>
<protein>
    <recommendedName>
        <fullName evidence="1">Stage 0 sporulation protein A homolog</fullName>
    </recommendedName>
</protein>
<evidence type="ECO:0000256" key="4">
    <source>
        <dbReference type="ARBA" id="ARBA00023015"/>
    </source>
</evidence>
<reference evidence="12 13" key="1">
    <citation type="submission" date="2017-03" db="EMBL/GenBank/DDBJ databases">
        <title>Genome sequence of Clostridium oryzae DSM 28571.</title>
        <authorList>
            <person name="Poehlein A."/>
            <person name="Daniel R."/>
        </authorList>
    </citation>
    <scope>NUCLEOTIDE SEQUENCE [LARGE SCALE GENOMIC DNA]</scope>
    <source>
        <strain evidence="12 13">DSM 28571</strain>
    </source>
</reference>
<evidence type="ECO:0000259" key="10">
    <source>
        <dbReference type="PROSITE" id="PS50110"/>
    </source>
</evidence>
<evidence type="ECO:0000256" key="5">
    <source>
        <dbReference type="ARBA" id="ARBA00023125"/>
    </source>
</evidence>
<dbReference type="STRING" id="1450648.CLORY_23060"/>
<dbReference type="Gene3D" id="3.40.50.2300">
    <property type="match status" value="1"/>
</dbReference>
<dbReference type="InterPro" id="IPR039420">
    <property type="entry name" value="WalR-like"/>
</dbReference>
<dbReference type="Gene3D" id="1.10.10.10">
    <property type="entry name" value="Winged helix-like DNA-binding domain superfamily/Winged helix DNA-binding domain"/>
    <property type="match status" value="1"/>
</dbReference>
<evidence type="ECO:0000313" key="13">
    <source>
        <dbReference type="Proteomes" id="UP000190080"/>
    </source>
</evidence>
<dbReference type="PROSITE" id="PS50110">
    <property type="entry name" value="RESPONSE_REGULATORY"/>
    <property type="match status" value="1"/>
</dbReference>
<evidence type="ECO:0000259" key="11">
    <source>
        <dbReference type="PROSITE" id="PS51755"/>
    </source>
</evidence>
<sequence>MEEILIIEDDLDLQEGLKYTLEMDGYKVEAAGTEKEGLEAVKMHSFDILILDCNLPDGSGFELCTLIRQFSDVPIIMLTARDTEMDEVNALQLGVDDYMSKPFSIAVLKVRIKKLLARQKEPERIESNGICIDKRICKVYKKGEELDCTKLEYRMLIYFLENKNQVLSKEQILDHIWDQEGKYVDENTVSVNVRRLRTKIEDDPAVPAFIKTVHGIGYIWKEKML</sequence>
<comment type="function">
    <text evidence="7">May play the central regulatory role in sporulation. It may be an element of the effector pathway responsible for the activation of sporulation genes in response to nutritional stress. Spo0A may act in concert with spo0H (a sigma factor) to control the expression of some genes that are critical to the sporulation process.</text>
</comment>
<accession>A0A1V4INS1</accession>